<accession>A0A9D9ICM8</accession>
<gene>
    <name evidence="14" type="primary">rnhB</name>
    <name evidence="18" type="ORF">IAB82_00020</name>
</gene>
<dbReference type="Pfam" id="PF01351">
    <property type="entry name" value="RNase_HII"/>
    <property type="match status" value="2"/>
</dbReference>
<dbReference type="PROSITE" id="PS51975">
    <property type="entry name" value="RNASE_H_2"/>
    <property type="match status" value="1"/>
</dbReference>
<evidence type="ECO:0000256" key="2">
    <source>
        <dbReference type="ARBA" id="ARBA00001946"/>
    </source>
</evidence>
<dbReference type="InterPro" id="IPR012337">
    <property type="entry name" value="RNaseH-like_sf"/>
</dbReference>
<evidence type="ECO:0000256" key="5">
    <source>
        <dbReference type="ARBA" id="ARBA00007383"/>
    </source>
</evidence>
<evidence type="ECO:0000256" key="1">
    <source>
        <dbReference type="ARBA" id="ARBA00000077"/>
    </source>
</evidence>
<dbReference type="GO" id="GO:0032299">
    <property type="term" value="C:ribonuclease H2 complex"/>
    <property type="evidence" value="ECO:0007669"/>
    <property type="project" value="TreeGrafter"/>
</dbReference>
<comment type="cofactor">
    <cofactor evidence="14 15">
        <name>Mn(2+)</name>
        <dbReference type="ChEBI" id="CHEBI:29035"/>
    </cofactor>
    <cofactor evidence="14 15">
        <name>Mg(2+)</name>
        <dbReference type="ChEBI" id="CHEBI:18420"/>
    </cofactor>
    <text evidence="14 15">Manganese or magnesium. Binds 1 divalent metal ion per monomer in the absence of substrate. May bind a second metal ion after substrate binding.</text>
</comment>
<comment type="similarity">
    <text evidence="5 14 16">Belongs to the RNase HII family.</text>
</comment>
<name>A0A9D9ICM8_9BACT</name>
<evidence type="ECO:0000256" key="12">
    <source>
        <dbReference type="ARBA" id="ARBA00022801"/>
    </source>
</evidence>
<dbReference type="Proteomes" id="UP000823603">
    <property type="component" value="Unassembled WGS sequence"/>
</dbReference>
<dbReference type="GO" id="GO:0006298">
    <property type="term" value="P:mismatch repair"/>
    <property type="evidence" value="ECO:0007669"/>
    <property type="project" value="TreeGrafter"/>
</dbReference>
<evidence type="ECO:0000259" key="17">
    <source>
        <dbReference type="PROSITE" id="PS51975"/>
    </source>
</evidence>
<dbReference type="EC" id="3.1.26.4" evidence="6 14"/>
<evidence type="ECO:0000256" key="11">
    <source>
        <dbReference type="ARBA" id="ARBA00022759"/>
    </source>
</evidence>
<evidence type="ECO:0000256" key="16">
    <source>
        <dbReference type="RuleBase" id="RU003515"/>
    </source>
</evidence>
<evidence type="ECO:0000256" key="15">
    <source>
        <dbReference type="PROSITE-ProRule" id="PRU01319"/>
    </source>
</evidence>
<dbReference type="HAMAP" id="MF_00052_B">
    <property type="entry name" value="RNase_HII_B"/>
    <property type="match status" value="1"/>
</dbReference>
<proteinExistence type="inferred from homology"/>
<evidence type="ECO:0000256" key="3">
    <source>
        <dbReference type="ARBA" id="ARBA00004065"/>
    </source>
</evidence>
<keyword evidence="12 14" id="KW-0378">Hydrolase</keyword>
<comment type="function">
    <text evidence="3 14 16">Endonuclease that specifically degrades the RNA of RNA-DNA hybrids.</text>
</comment>
<evidence type="ECO:0000313" key="19">
    <source>
        <dbReference type="Proteomes" id="UP000823603"/>
    </source>
</evidence>
<dbReference type="GO" id="GO:0004523">
    <property type="term" value="F:RNA-DNA hybrid ribonuclease activity"/>
    <property type="evidence" value="ECO:0007669"/>
    <property type="project" value="UniProtKB-UniRule"/>
</dbReference>
<sequence>MQGKINLIGHLNDGMLEAGCDEAGRGPLAGPVFAAAVILPEGFSHPLLNDSKKMTEKAREILRPVIEREAVAYAVESVSAREIDTVNILNASIAGMWRAVMRLAVKPEFLLVDGNRFWPYTRISGMEEGMSTGSPAGEGPWADRNIVLEYSRIPYQCIVKGDGKYASIAAASVLAKTYRDEYMRNLAVEYPQYGWERNMGYPTREHIEAIREYGFTPHHRMSFHVKELEPSLF</sequence>
<dbReference type="InterPro" id="IPR022898">
    <property type="entry name" value="RNase_HII"/>
</dbReference>
<comment type="subcellular location">
    <subcellularLocation>
        <location evidence="4 14">Cytoplasm</location>
    </subcellularLocation>
</comment>
<keyword evidence="11 14" id="KW-0255">Endonuclease</keyword>
<dbReference type="InterPro" id="IPR001352">
    <property type="entry name" value="RNase_HII/HIII"/>
</dbReference>
<keyword evidence="8 14" id="KW-0963">Cytoplasm</keyword>
<evidence type="ECO:0000256" key="10">
    <source>
        <dbReference type="ARBA" id="ARBA00022723"/>
    </source>
</evidence>
<dbReference type="GO" id="GO:0030145">
    <property type="term" value="F:manganese ion binding"/>
    <property type="evidence" value="ECO:0007669"/>
    <property type="project" value="UniProtKB-UniRule"/>
</dbReference>
<comment type="caution">
    <text evidence="18">The sequence shown here is derived from an EMBL/GenBank/DDBJ whole genome shotgun (WGS) entry which is preliminary data.</text>
</comment>
<dbReference type="Gene3D" id="3.30.420.10">
    <property type="entry name" value="Ribonuclease H-like superfamily/Ribonuclease H"/>
    <property type="match status" value="1"/>
</dbReference>
<dbReference type="PANTHER" id="PTHR10954">
    <property type="entry name" value="RIBONUCLEASE H2 SUBUNIT A"/>
    <property type="match status" value="1"/>
</dbReference>
<feature type="binding site" evidence="14 15">
    <location>
        <position position="21"/>
    </location>
    <ligand>
        <name>a divalent metal cation</name>
        <dbReference type="ChEBI" id="CHEBI:60240"/>
    </ligand>
</feature>
<feature type="domain" description="RNase H type-2" evidence="17">
    <location>
        <begin position="15"/>
        <end position="233"/>
    </location>
</feature>
<evidence type="ECO:0000256" key="13">
    <source>
        <dbReference type="ARBA" id="ARBA00023211"/>
    </source>
</evidence>
<keyword evidence="13 14" id="KW-0464">Manganese</keyword>
<evidence type="ECO:0000256" key="4">
    <source>
        <dbReference type="ARBA" id="ARBA00004496"/>
    </source>
</evidence>
<feature type="binding site" evidence="14 15">
    <location>
        <position position="22"/>
    </location>
    <ligand>
        <name>a divalent metal cation</name>
        <dbReference type="ChEBI" id="CHEBI:60240"/>
    </ligand>
</feature>
<protein>
    <recommendedName>
        <fullName evidence="7 14">Ribonuclease HII</fullName>
        <shortName evidence="14">RNase HII</shortName>
        <ecNumber evidence="6 14">3.1.26.4</ecNumber>
    </recommendedName>
</protein>
<dbReference type="EMBL" id="JADIMB010000001">
    <property type="protein sequence ID" value="MBO8470167.1"/>
    <property type="molecule type" value="Genomic_DNA"/>
</dbReference>
<dbReference type="NCBIfam" id="NF000595">
    <property type="entry name" value="PRK00015.1-3"/>
    <property type="match status" value="1"/>
</dbReference>
<evidence type="ECO:0000256" key="14">
    <source>
        <dbReference type="HAMAP-Rule" id="MF_00052"/>
    </source>
</evidence>
<evidence type="ECO:0000256" key="7">
    <source>
        <dbReference type="ARBA" id="ARBA00019179"/>
    </source>
</evidence>
<feature type="binding site" evidence="14 15">
    <location>
        <position position="113"/>
    </location>
    <ligand>
        <name>a divalent metal cation</name>
        <dbReference type="ChEBI" id="CHEBI:60240"/>
    </ligand>
</feature>
<organism evidence="18 19">
    <name type="scientific">Candidatus Cryptobacteroides faecavium</name>
    <dbReference type="NCBI Taxonomy" id="2840762"/>
    <lineage>
        <taxon>Bacteria</taxon>
        <taxon>Pseudomonadati</taxon>
        <taxon>Bacteroidota</taxon>
        <taxon>Bacteroidia</taxon>
        <taxon>Bacteroidales</taxon>
        <taxon>Candidatus Cryptobacteroides</taxon>
    </lineage>
</organism>
<dbReference type="SUPFAM" id="SSF53098">
    <property type="entry name" value="Ribonuclease H-like"/>
    <property type="match status" value="1"/>
</dbReference>
<keyword evidence="10 14" id="KW-0479">Metal-binding</keyword>
<evidence type="ECO:0000256" key="6">
    <source>
        <dbReference type="ARBA" id="ARBA00012180"/>
    </source>
</evidence>
<dbReference type="GO" id="GO:0005737">
    <property type="term" value="C:cytoplasm"/>
    <property type="evidence" value="ECO:0007669"/>
    <property type="project" value="UniProtKB-SubCell"/>
</dbReference>
<dbReference type="InterPro" id="IPR036397">
    <property type="entry name" value="RNaseH_sf"/>
</dbReference>
<reference evidence="18" key="1">
    <citation type="submission" date="2020-10" db="EMBL/GenBank/DDBJ databases">
        <authorList>
            <person name="Gilroy R."/>
        </authorList>
    </citation>
    <scope>NUCLEOTIDE SEQUENCE</scope>
    <source>
        <strain evidence="18">B2-22910</strain>
    </source>
</reference>
<reference evidence="18" key="2">
    <citation type="journal article" date="2021" name="PeerJ">
        <title>Extensive microbial diversity within the chicken gut microbiome revealed by metagenomics and culture.</title>
        <authorList>
            <person name="Gilroy R."/>
            <person name="Ravi A."/>
            <person name="Getino M."/>
            <person name="Pursley I."/>
            <person name="Horton D.L."/>
            <person name="Alikhan N.F."/>
            <person name="Baker D."/>
            <person name="Gharbi K."/>
            <person name="Hall N."/>
            <person name="Watson M."/>
            <person name="Adriaenssens E.M."/>
            <person name="Foster-Nyarko E."/>
            <person name="Jarju S."/>
            <person name="Secka A."/>
            <person name="Antonio M."/>
            <person name="Oren A."/>
            <person name="Chaudhuri R.R."/>
            <person name="La Ragione R."/>
            <person name="Hildebrand F."/>
            <person name="Pallen M.J."/>
        </authorList>
    </citation>
    <scope>NUCLEOTIDE SEQUENCE</scope>
    <source>
        <strain evidence="18">B2-22910</strain>
    </source>
</reference>
<dbReference type="AlphaFoldDB" id="A0A9D9ICM8"/>
<comment type="cofactor">
    <cofactor evidence="2">
        <name>Mg(2+)</name>
        <dbReference type="ChEBI" id="CHEBI:18420"/>
    </cofactor>
</comment>
<dbReference type="CDD" id="cd07182">
    <property type="entry name" value="RNase_HII_bacteria_HII_like"/>
    <property type="match status" value="1"/>
</dbReference>
<evidence type="ECO:0000313" key="18">
    <source>
        <dbReference type="EMBL" id="MBO8470167.1"/>
    </source>
</evidence>
<comment type="catalytic activity">
    <reaction evidence="1 14 15 16">
        <text>Endonucleolytic cleavage to 5'-phosphomonoester.</text>
        <dbReference type="EC" id="3.1.26.4"/>
    </reaction>
</comment>
<dbReference type="InterPro" id="IPR024567">
    <property type="entry name" value="RNase_HII/HIII_dom"/>
</dbReference>
<dbReference type="GO" id="GO:0043137">
    <property type="term" value="P:DNA replication, removal of RNA primer"/>
    <property type="evidence" value="ECO:0007669"/>
    <property type="project" value="TreeGrafter"/>
</dbReference>
<dbReference type="GO" id="GO:0003723">
    <property type="term" value="F:RNA binding"/>
    <property type="evidence" value="ECO:0007669"/>
    <property type="project" value="UniProtKB-UniRule"/>
</dbReference>
<evidence type="ECO:0000256" key="8">
    <source>
        <dbReference type="ARBA" id="ARBA00022490"/>
    </source>
</evidence>
<keyword evidence="9 14" id="KW-0540">Nuclease</keyword>
<evidence type="ECO:0000256" key="9">
    <source>
        <dbReference type="ARBA" id="ARBA00022722"/>
    </source>
</evidence>
<dbReference type="PANTHER" id="PTHR10954:SF18">
    <property type="entry name" value="RIBONUCLEASE HII"/>
    <property type="match status" value="1"/>
</dbReference>